<dbReference type="AlphaFoldDB" id="A0A2G5PBM5"/>
<gene>
    <name evidence="7" type="ORF">CQY22_008455</name>
</gene>
<keyword evidence="4" id="KW-0411">Iron-sulfur</keyword>
<reference evidence="7 8" key="1">
    <citation type="journal article" date="2017" name="Infect. Genet. Evol.">
        <title>The new phylogeny of the genus Mycobacterium: The old and the news.</title>
        <authorList>
            <person name="Tortoli E."/>
            <person name="Fedrizzi T."/>
            <person name="Meehan C.J."/>
            <person name="Trovato A."/>
            <person name="Grottola A."/>
            <person name="Giacobazzi E."/>
            <person name="Serpini G.F."/>
            <person name="Tagliazucchi S."/>
            <person name="Fabio A."/>
            <person name="Bettua C."/>
            <person name="Bertorelli R."/>
            <person name="Frascaro F."/>
            <person name="De Sanctis V."/>
            <person name="Pecorari M."/>
            <person name="Jousson O."/>
            <person name="Segata N."/>
            <person name="Cirillo D.M."/>
        </authorList>
    </citation>
    <scope>NUCLEOTIDE SEQUENCE [LARGE SCALE GENOMIC DNA]</scope>
    <source>
        <strain evidence="7 8">CIP1034565</strain>
    </source>
</reference>
<feature type="region of interest" description="Disordered" evidence="5">
    <location>
        <begin position="56"/>
        <end position="76"/>
    </location>
</feature>
<keyword evidence="3" id="KW-0408">Iron</keyword>
<dbReference type="SMART" id="SM00704">
    <property type="entry name" value="ZnF_CDGSH"/>
    <property type="match status" value="1"/>
</dbReference>
<accession>A0A2G5PBM5</accession>
<dbReference type="InterPro" id="IPR042216">
    <property type="entry name" value="MitoNEET_CISD"/>
</dbReference>
<dbReference type="OrthoDB" id="3855487at2"/>
<protein>
    <submittedName>
        <fullName evidence="7">CDGSH iron-sulfur domain-containing protein</fullName>
    </submittedName>
</protein>
<keyword evidence="8" id="KW-1185">Reference proteome</keyword>
<keyword evidence="1" id="KW-0001">2Fe-2S</keyword>
<dbReference type="InterPro" id="IPR018967">
    <property type="entry name" value="FeS-contain_CDGSH-typ"/>
</dbReference>
<dbReference type="Gene3D" id="3.40.5.90">
    <property type="entry name" value="CDGSH iron-sulfur domain, mitoNEET-type"/>
    <property type="match status" value="1"/>
</dbReference>
<evidence type="ECO:0000256" key="1">
    <source>
        <dbReference type="ARBA" id="ARBA00022714"/>
    </source>
</evidence>
<evidence type="ECO:0000313" key="8">
    <source>
        <dbReference type="Proteomes" id="UP000230551"/>
    </source>
</evidence>
<evidence type="ECO:0000256" key="5">
    <source>
        <dbReference type="SAM" id="MobiDB-lite"/>
    </source>
</evidence>
<dbReference type="GO" id="GO:0005737">
    <property type="term" value="C:cytoplasm"/>
    <property type="evidence" value="ECO:0007669"/>
    <property type="project" value="UniProtKB-ARBA"/>
</dbReference>
<dbReference type="GO" id="GO:0046872">
    <property type="term" value="F:metal ion binding"/>
    <property type="evidence" value="ECO:0007669"/>
    <property type="project" value="UniProtKB-KW"/>
</dbReference>
<evidence type="ECO:0000313" key="7">
    <source>
        <dbReference type="EMBL" id="PIB75752.1"/>
    </source>
</evidence>
<dbReference type="RefSeq" id="WP_090591325.1">
    <property type="nucleotide sequence ID" value="NZ_CP104302.1"/>
</dbReference>
<evidence type="ECO:0000259" key="6">
    <source>
        <dbReference type="SMART" id="SM00704"/>
    </source>
</evidence>
<evidence type="ECO:0000256" key="2">
    <source>
        <dbReference type="ARBA" id="ARBA00022723"/>
    </source>
</evidence>
<proteinExistence type="predicted"/>
<dbReference type="STRING" id="85968.GCA_900073015_03082"/>
<sequence length="76" mass="8026">MSDSRSVRIAAGGPILIEGPVRIETPDGSIVESDRFIVALCVCRRSSCYPLCDTSHRRKRRSCGSTGADGGAEATA</sequence>
<dbReference type="GO" id="GO:0051537">
    <property type="term" value="F:2 iron, 2 sulfur cluster binding"/>
    <property type="evidence" value="ECO:0007669"/>
    <property type="project" value="UniProtKB-KW"/>
</dbReference>
<organism evidence="7 8">
    <name type="scientific">Mycolicibacterium brumae</name>
    <dbReference type="NCBI Taxonomy" id="85968"/>
    <lineage>
        <taxon>Bacteria</taxon>
        <taxon>Bacillati</taxon>
        <taxon>Actinomycetota</taxon>
        <taxon>Actinomycetes</taxon>
        <taxon>Mycobacteriales</taxon>
        <taxon>Mycobacteriaceae</taxon>
        <taxon>Mycolicibacterium</taxon>
    </lineage>
</organism>
<evidence type="ECO:0000256" key="4">
    <source>
        <dbReference type="ARBA" id="ARBA00023014"/>
    </source>
</evidence>
<evidence type="ECO:0000256" key="3">
    <source>
        <dbReference type="ARBA" id="ARBA00023004"/>
    </source>
</evidence>
<comment type="caution">
    <text evidence="7">The sequence shown here is derived from an EMBL/GenBank/DDBJ whole genome shotgun (WGS) entry which is preliminary data.</text>
</comment>
<keyword evidence="2" id="KW-0479">Metal-binding</keyword>
<dbReference type="Proteomes" id="UP000230551">
    <property type="component" value="Unassembled WGS sequence"/>
</dbReference>
<name>A0A2G5PBM5_9MYCO</name>
<dbReference type="EMBL" id="PDCN02000008">
    <property type="protein sequence ID" value="PIB75752.1"/>
    <property type="molecule type" value="Genomic_DNA"/>
</dbReference>
<dbReference type="Pfam" id="PF09360">
    <property type="entry name" value="zf-CDGSH"/>
    <property type="match status" value="1"/>
</dbReference>
<feature type="domain" description="Iron-binding zinc finger CDGSH type" evidence="6">
    <location>
        <begin position="18"/>
        <end position="62"/>
    </location>
</feature>